<name>A0A345UGQ4_9BACT</name>
<dbReference type="Proteomes" id="UP000254808">
    <property type="component" value="Chromosome"/>
</dbReference>
<proteinExistence type="predicted"/>
<reference evidence="1 2" key="1">
    <citation type="submission" date="2018-03" db="EMBL/GenBank/DDBJ databases">
        <title>Phenotypic and genomic properties of Cyclonatronum proteinivorum gen. nov., sp. nov., a haloalkaliphilic bacteroidete from soda lakes possessing Na+-translocating rhodopsin.</title>
        <authorList>
            <person name="Toshchakov S.V."/>
            <person name="Korzhenkov A."/>
            <person name="Samarov N.I."/>
            <person name="Kublanov I.V."/>
            <person name="Muntyan M.S."/>
            <person name="Sorokin D.Y."/>
        </authorList>
    </citation>
    <scope>NUCLEOTIDE SEQUENCE [LARGE SCALE GENOMIC DNA]</scope>
    <source>
        <strain evidence="1 2">Omega</strain>
    </source>
</reference>
<organism evidence="1 2">
    <name type="scientific">Cyclonatronum proteinivorum</name>
    <dbReference type="NCBI Taxonomy" id="1457365"/>
    <lineage>
        <taxon>Bacteria</taxon>
        <taxon>Pseudomonadati</taxon>
        <taxon>Balneolota</taxon>
        <taxon>Balneolia</taxon>
        <taxon>Balneolales</taxon>
        <taxon>Cyclonatronaceae</taxon>
        <taxon>Cyclonatronum</taxon>
    </lineage>
</organism>
<evidence type="ECO:0000313" key="1">
    <source>
        <dbReference type="EMBL" id="AXI99655.1"/>
    </source>
</evidence>
<evidence type="ECO:0000313" key="2">
    <source>
        <dbReference type="Proteomes" id="UP000254808"/>
    </source>
</evidence>
<dbReference type="AlphaFoldDB" id="A0A345UGQ4"/>
<sequence length="76" mass="8628">MSARWGFLRTSIEHELPNYGRVAGFHSGIPAQKARCSPQVWGLAKWHGPPDVHGVFPKKTQSRKQLCREFKVIVSE</sequence>
<dbReference type="EMBL" id="CP027806">
    <property type="protein sequence ID" value="AXI99655.1"/>
    <property type="molecule type" value="Genomic_DNA"/>
</dbReference>
<keyword evidence="2" id="KW-1185">Reference proteome</keyword>
<dbReference type="KEGG" id="cprv:CYPRO_0368"/>
<accession>A0A345UGQ4</accession>
<gene>
    <name evidence="1" type="ORF">CYPRO_0368</name>
</gene>
<protein>
    <submittedName>
        <fullName evidence="1">Uncharacterized protein</fullName>
    </submittedName>
</protein>